<evidence type="ECO:0000313" key="2">
    <source>
        <dbReference type="Proteomes" id="UP001165064"/>
    </source>
</evidence>
<dbReference type="Proteomes" id="UP001165064">
    <property type="component" value="Unassembled WGS sequence"/>
</dbReference>
<keyword evidence="2" id="KW-1185">Reference proteome</keyword>
<accession>A0ACB5T1E5</accession>
<gene>
    <name evidence="1" type="ORF">Amon02_000374000</name>
</gene>
<sequence length="257" mass="28796">MSPIYTQSNSKSKITIQTCLPKLQEFSDPIREFIKMIVLYPIILISVIKHPFEIFAYEHKLKDRTTDASVEDALVPTPGVLDGQSLSADMLRTLSCETLCVQKPSVVPPSLSGKPPMRSKPIGSHKRSHSIRSNRSAYSTHSNTSSRSTQSTTYGTRRRITNYNMITDSLTTFSSFGNCISGKDISNCYGEKEDLEVLAANLKSIIVLKEEEELLKKKNSCLLPKKKHKLFGDFTGGSVKKCCKKFGKALKRVFKFF</sequence>
<evidence type="ECO:0000313" key="1">
    <source>
        <dbReference type="EMBL" id="GME79043.1"/>
    </source>
</evidence>
<comment type="caution">
    <text evidence="1">The sequence shown here is derived from an EMBL/GenBank/DDBJ whole genome shotgun (WGS) entry which is preliminary data.</text>
</comment>
<reference evidence="1" key="1">
    <citation type="submission" date="2023-04" db="EMBL/GenBank/DDBJ databases">
        <title>Ambrosiozyma monospora NBRC 10751.</title>
        <authorList>
            <person name="Ichikawa N."/>
            <person name="Sato H."/>
            <person name="Tonouchi N."/>
        </authorList>
    </citation>
    <scope>NUCLEOTIDE SEQUENCE</scope>
    <source>
        <strain evidence="1">NBRC 10751</strain>
    </source>
</reference>
<dbReference type="EMBL" id="BSXS01002421">
    <property type="protein sequence ID" value="GME79043.1"/>
    <property type="molecule type" value="Genomic_DNA"/>
</dbReference>
<name>A0ACB5T1E5_AMBMO</name>
<protein>
    <submittedName>
        <fullName evidence="1">Unnamed protein product</fullName>
    </submittedName>
</protein>
<proteinExistence type="predicted"/>
<organism evidence="1 2">
    <name type="scientific">Ambrosiozyma monospora</name>
    <name type="common">Yeast</name>
    <name type="synonym">Endomycopsis monosporus</name>
    <dbReference type="NCBI Taxonomy" id="43982"/>
    <lineage>
        <taxon>Eukaryota</taxon>
        <taxon>Fungi</taxon>
        <taxon>Dikarya</taxon>
        <taxon>Ascomycota</taxon>
        <taxon>Saccharomycotina</taxon>
        <taxon>Pichiomycetes</taxon>
        <taxon>Pichiales</taxon>
        <taxon>Pichiaceae</taxon>
        <taxon>Ambrosiozyma</taxon>
    </lineage>
</organism>